<gene>
    <name evidence="1" type="ORF">ASZ90_010973</name>
</gene>
<accession>A0A0W8FEN4</accession>
<evidence type="ECO:0000313" key="1">
    <source>
        <dbReference type="EMBL" id="KUG19316.1"/>
    </source>
</evidence>
<comment type="caution">
    <text evidence="1">The sequence shown here is derived from an EMBL/GenBank/DDBJ whole genome shotgun (WGS) entry which is preliminary data.</text>
</comment>
<name>A0A0W8FEN4_9ZZZZ</name>
<dbReference type="AlphaFoldDB" id="A0A0W8FEN4"/>
<dbReference type="EMBL" id="LNQE01001303">
    <property type="protein sequence ID" value="KUG19316.1"/>
    <property type="molecule type" value="Genomic_DNA"/>
</dbReference>
<sequence length="49" mass="5791">MKLSNLAPRTVRYALKKLKDNDMIIEKFNFRDARQILYEYRASRAVTAA</sequence>
<proteinExistence type="predicted"/>
<organism evidence="1">
    <name type="scientific">hydrocarbon metagenome</name>
    <dbReference type="NCBI Taxonomy" id="938273"/>
    <lineage>
        <taxon>unclassified sequences</taxon>
        <taxon>metagenomes</taxon>
        <taxon>ecological metagenomes</taxon>
    </lineage>
</organism>
<reference evidence="1" key="1">
    <citation type="journal article" date="2015" name="Proc. Natl. Acad. Sci. U.S.A.">
        <title>Networks of energetic and metabolic interactions define dynamics in microbial communities.</title>
        <authorList>
            <person name="Embree M."/>
            <person name="Liu J.K."/>
            <person name="Al-Bassam M.M."/>
            <person name="Zengler K."/>
        </authorList>
    </citation>
    <scope>NUCLEOTIDE SEQUENCE</scope>
</reference>
<protein>
    <submittedName>
        <fullName evidence="1">Uncharacterized protein</fullName>
    </submittedName>
</protein>